<evidence type="ECO:0000313" key="1">
    <source>
        <dbReference type="EMBL" id="SEG09834.1"/>
    </source>
</evidence>
<dbReference type="RefSeq" id="WP_103937165.1">
    <property type="nucleotide sequence ID" value="NZ_FNVO01000003.1"/>
</dbReference>
<evidence type="ECO:0008006" key="3">
    <source>
        <dbReference type="Google" id="ProtNLM"/>
    </source>
</evidence>
<gene>
    <name evidence="1" type="ORF">SAMN04489712_103207</name>
</gene>
<keyword evidence="2" id="KW-1185">Reference proteome</keyword>
<proteinExistence type="predicted"/>
<accession>A0A1H5XDH1</accession>
<dbReference type="AlphaFoldDB" id="A0A1H5XDH1"/>
<dbReference type="EMBL" id="FNVO01000003">
    <property type="protein sequence ID" value="SEG09834.1"/>
    <property type="molecule type" value="Genomic_DNA"/>
</dbReference>
<sequence>MPVPRPLRERCRDFLDLFEEIRYIFPASHPGGGSHFVFVVTDTAITVISTGTLSRTKPKSVWGTYPRRTRIGPVDVGGGAFFEFGGVDFEVDDEYVPVVNAADAEVFARDTLPEDPHPDL</sequence>
<reference evidence="2" key="1">
    <citation type="submission" date="2016-10" db="EMBL/GenBank/DDBJ databases">
        <authorList>
            <person name="Varghese N."/>
            <person name="Submissions S."/>
        </authorList>
    </citation>
    <scope>NUCLEOTIDE SEQUENCE [LARGE SCALE GENOMIC DNA]</scope>
    <source>
        <strain evidence="2">DSM 43163</strain>
    </source>
</reference>
<evidence type="ECO:0000313" key="2">
    <source>
        <dbReference type="Proteomes" id="UP000236723"/>
    </source>
</evidence>
<protein>
    <recommendedName>
        <fullName evidence="3">YokE-like PH domain-containing protein</fullName>
    </recommendedName>
</protein>
<dbReference type="Proteomes" id="UP000236723">
    <property type="component" value="Unassembled WGS sequence"/>
</dbReference>
<dbReference type="OrthoDB" id="3629087at2"/>
<organism evidence="1 2">
    <name type="scientific">Thermomonospora echinospora</name>
    <dbReference type="NCBI Taxonomy" id="1992"/>
    <lineage>
        <taxon>Bacteria</taxon>
        <taxon>Bacillati</taxon>
        <taxon>Actinomycetota</taxon>
        <taxon>Actinomycetes</taxon>
        <taxon>Streptosporangiales</taxon>
        <taxon>Thermomonosporaceae</taxon>
        <taxon>Thermomonospora</taxon>
    </lineage>
</organism>
<name>A0A1H5XDH1_9ACTN</name>